<evidence type="ECO:0000259" key="4">
    <source>
        <dbReference type="Pfam" id="PF03328"/>
    </source>
</evidence>
<accession>A0A2G8TH02</accession>
<keyword evidence="6" id="KW-1185">Reference proteome</keyword>
<gene>
    <name evidence="5" type="ORF">CR105_09085</name>
</gene>
<dbReference type="InterPro" id="IPR040442">
    <property type="entry name" value="Pyrv_kinase-like_dom_sf"/>
</dbReference>
<comment type="caution">
    <text evidence="5">The sequence shown here is derived from an EMBL/GenBank/DDBJ whole genome shotgun (WGS) entry which is preliminary data.</text>
</comment>
<dbReference type="InterPro" id="IPR005000">
    <property type="entry name" value="Aldolase/citrate-lyase_domain"/>
</dbReference>
<dbReference type="Gene3D" id="3.20.20.60">
    <property type="entry name" value="Phosphoenolpyruvate-binding domains"/>
    <property type="match status" value="1"/>
</dbReference>
<keyword evidence="2" id="KW-0456">Lyase</keyword>
<dbReference type="InterPro" id="IPR050251">
    <property type="entry name" value="HpcH-HpaI_aldolase"/>
</dbReference>
<dbReference type="InterPro" id="IPR015813">
    <property type="entry name" value="Pyrv/PenolPyrv_kinase-like_dom"/>
</dbReference>
<organism evidence="5 6">
    <name type="scientific">Massilia eurypsychrophila</name>
    <dbReference type="NCBI Taxonomy" id="1485217"/>
    <lineage>
        <taxon>Bacteria</taxon>
        <taxon>Pseudomonadati</taxon>
        <taxon>Pseudomonadota</taxon>
        <taxon>Betaproteobacteria</taxon>
        <taxon>Burkholderiales</taxon>
        <taxon>Oxalobacteraceae</taxon>
        <taxon>Telluria group</taxon>
        <taxon>Massilia</taxon>
    </lineage>
</organism>
<name>A0A2G8TH02_9BURK</name>
<evidence type="ECO:0000313" key="5">
    <source>
        <dbReference type="EMBL" id="PIL45322.1"/>
    </source>
</evidence>
<evidence type="ECO:0000313" key="6">
    <source>
        <dbReference type="Proteomes" id="UP000230390"/>
    </source>
</evidence>
<dbReference type="OrthoDB" id="86160at2"/>
<dbReference type="RefSeq" id="WP_099788117.1">
    <property type="nucleotide sequence ID" value="NZ_JBHLYV010000031.1"/>
</dbReference>
<proteinExistence type="predicted"/>
<dbReference type="GO" id="GO:0005737">
    <property type="term" value="C:cytoplasm"/>
    <property type="evidence" value="ECO:0007669"/>
    <property type="project" value="TreeGrafter"/>
</dbReference>
<reference evidence="5 6" key="1">
    <citation type="submission" date="2017-10" db="EMBL/GenBank/DDBJ databases">
        <title>Massilia psychrophilum sp. nov., a novel purple-pigmented bacterium isolated from Tianshan glacier, Xinjiang Municipality, China.</title>
        <authorList>
            <person name="Wang H."/>
        </authorList>
    </citation>
    <scope>NUCLEOTIDE SEQUENCE [LARGE SCALE GENOMIC DNA]</scope>
    <source>
        <strain evidence="5 6">JCM 30074</strain>
    </source>
</reference>
<comment type="catalytic activity">
    <reaction evidence="3">
        <text>D-glyceraldehyde + pyruvate = 2-dehydro-3-deoxy-L-galactonate</text>
        <dbReference type="Rhea" id="RHEA:80055"/>
        <dbReference type="ChEBI" id="CHEBI:15361"/>
        <dbReference type="ChEBI" id="CHEBI:17378"/>
        <dbReference type="ChEBI" id="CHEBI:75545"/>
    </reaction>
</comment>
<sequence length="270" mass="28355">MDILNNPFRALLAAGSPPLGTWLMSGSPATAEAMGCAGFDWLCVDMEHVPLGFGDAIAILQAIAGTRACPVLRVAWNDQVLVKRALDIGAQTLMFPFVENADEARRAVASTRYPAPGQETPGTRGYAAMHRASRYGTAQGYNERANDAIVRIIQIETPGSLARLEEIAAIDGVDALFVGPGDMAAALGHLGDIAHPDVQAAIADAARRAKAVGKPIGIVGPTPEMVARFIAYGYSYVAVASDMGMMMRQANAFLADLRAIPGVALNTGAY</sequence>
<dbReference type="PANTHER" id="PTHR30502">
    <property type="entry name" value="2-KETO-3-DEOXY-L-RHAMNONATE ALDOLASE"/>
    <property type="match status" value="1"/>
</dbReference>
<dbReference type="GO" id="GO:0016832">
    <property type="term" value="F:aldehyde-lyase activity"/>
    <property type="evidence" value="ECO:0007669"/>
    <property type="project" value="TreeGrafter"/>
</dbReference>
<dbReference type="Pfam" id="PF03328">
    <property type="entry name" value="HpcH_HpaI"/>
    <property type="match status" value="1"/>
</dbReference>
<dbReference type="GO" id="GO:0046872">
    <property type="term" value="F:metal ion binding"/>
    <property type="evidence" value="ECO:0007669"/>
    <property type="project" value="UniProtKB-KW"/>
</dbReference>
<dbReference type="PANTHER" id="PTHR30502:SF4">
    <property type="entry name" value="5-KETO-4-DEOXY-D-GLUCARATE ALDOLASE"/>
    <property type="match status" value="1"/>
</dbReference>
<dbReference type="AlphaFoldDB" id="A0A2G8TH02"/>
<evidence type="ECO:0000256" key="1">
    <source>
        <dbReference type="ARBA" id="ARBA00022723"/>
    </source>
</evidence>
<dbReference type="EMBL" id="PDOC01000004">
    <property type="protein sequence ID" value="PIL45322.1"/>
    <property type="molecule type" value="Genomic_DNA"/>
</dbReference>
<evidence type="ECO:0000256" key="2">
    <source>
        <dbReference type="ARBA" id="ARBA00023239"/>
    </source>
</evidence>
<protein>
    <submittedName>
        <fullName evidence="5">2-dehydro-3-deoxyglucarate aldolase</fullName>
    </submittedName>
</protein>
<evidence type="ECO:0000256" key="3">
    <source>
        <dbReference type="ARBA" id="ARBA00045074"/>
    </source>
</evidence>
<keyword evidence="1" id="KW-0479">Metal-binding</keyword>
<dbReference type="SUPFAM" id="SSF51621">
    <property type="entry name" value="Phosphoenolpyruvate/pyruvate domain"/>
    <property type="match status" value="1"/>
</dbReference>
<dbReference type="Proteomes" id="UP000230390">
    <property type="component" value="Unassembled WGS sequence"/>
</dbReference>
<feature type="domain" description="HpcH/HpaI aldolase/citrate lyase" evidence="4">
    <location>
        <begin position="20"/>
        <end position="246"/>
    </location>
</feature>